<dbReference type="PANTHER" id="PTHR12905:SF0">
    <property type="entry name" value="CALCINEURIN-LIKE PHOSPHOESTERASE DOMAIN-CONTAINING PROTEIN"/>
    <property type="match status" value="1"/>
</dbReference>
<evidence type="ECO:0000313" key="2">
    <source>
        <dbReference type="EMBL" id="HIW82886.1"/>
    </source>
</evidence>
<proteinExistence type="predicted"/>
<dbReference type="Gene3D" id="3.60.21.10">
    <property type="match status" value="1"/>
</dbReference>
<dbReference type="PANTHER" id="PTHR12905">
    <property type="entry name" value="METALLOPHOSPHOESTERASE"/>
    <property type="match status" value="1"/>
</dbReference>
<dbReference type="AlphaFoldDB" id="A0A9D1RAB2"/>
<protein>
    <submittedName>
        <fullName evidence="2">Metallophosphoesterase</fullName>
    </submittedName>
</protein>
<organism evidence="2 3">
    <name type="scientific">Candidatus Dorea gallistercoris</name>
    <dbReference type="NCBI Taxonomy" id="2838542"/>
    <lineage>
        <taxon>Bacteria</taxon>
        <taxon>Bacillati</taxon>
        <taxon>Bacillota</taxon>
        <taxon>Clostridia</taxon>
        <taxon>Lachnospirales</taxon>
        <taxon>Lachnospiraceae</taxon>
        <taxon>Dorea</taxon>
    </lineage>
</organism>
<gene>
    <name evidence="2" type="ORF">H9873_00970</name>
</gene>
<dbReference type="Proteomes" id="UP000824263">
    <property type="component" value="Unassembled WGS sequence"/>
</dbReference>
<comment type="caution">
    <text evidence="2">The sequence shown here is derived from an EMBL/GenBank/DDBJ whole genome shotgun (WGS) entry which is preliminary data.</text>
</comment>
<dbReference type="EMBL" id="DXGF01000020">
    <property type="protein sequence ID" value="HIW82886.1"/>
    <property type="molecule type" value="Genomic_DNA"/>
</dbReference>
<dbReference type="Pfam" id="PF00149">
    <property type="entry name" value="Metallophos"/>
    <property type="match status" value="1"/>
</dbReference>
<feature type="domain" description="Calcineurin-like phosphoesterase" evidence="1">
    <location>
        <begin position="11"/>
        <end position="168"/>
    </location>
</feature>
<name>A0A9D1RAB2_9FIRM</name>
<dbReference type="InterPro" id="IPR004843">
    <property type="entry name" value="Calcineurin-like_PHP"/>
</dbReference>
<sequence length="206" mass="24399">MRILAIADEESAYLWDHFEKSKLEGIDLIISCGDLDPHYLSFLATFTSVPVLYVHGNHDENYGETPPDGCICIDGKIFVYQGVRILGLGGSMRYKNGRYQYTEWGMRNRVRKLWFQLLRRRGFDILVTHAPAYQLNDGRDLPHQGFQVFLSLIEKYKPRFFIHGHVHMSYGRRHKRYDKYQDTHVINAYERCVFDYEDENLMEHVR</sequence>
<reference evidence="2" key="2">
    <citation type="submission" date="2021-04" db="EMBL/GenBank/DDBJ databases">
        <authorList>
            <person name="Gilroy R."/>
        </authorList>
    </citation>
    <scope>NUCLEOTIDE SEQUENCE</scope>
    <source>
        <strain evidence="2">ChiSxjej1B13-11762</strain>
    </source>
</reference>
<dbReference type="GO" id="GO:0016787">
    <property type="term" value="F:hydrolase activity"/>
    <property type="evidence" value="ECO:0007669"/>
    <property type="project" value="InterPro"/>
</dbReference>
<dbReference type="InterPro" id="IPR029052">
    <property type="entry name" value="Metallo-depent_PP-like"/>
</dbReference>
<dbReference type="SUPFAM" id="SSF56300">
    <property type="entry name" value="Metallo-dependent phosphatases"/>
    <property type="match status" value="1"/>
</dbReference>
<reference evidence="2" key="1">
    <citation type="journal article" date="2021" name="PeerJ">
        <title>Extensive microbial diversity within the chicken gut microbiome revealed by metagenomics and culture.</title>
        <authorList>
            <person name="Gilroy R."/>
            <person name="Ravi A."/>
            <person name="Getino M."/>
            <person name="Pursley I."/>
            <person name="Horton D.L."/>
            <person name="Alikhan N.F."/>
            <person name="Baker D."/>
            <person name="Gharbi K."/>
            <person name="Hall N."/>
            <person name="Watson M."/>
            <person name="Adriaenssens E.M."/>
            <person name="Foster-Nyarko E."/>
            <person name="Jarju S."/>
            <person name="Secka A."/>
            <person name="Antonio M."/>
            <person name="Oren A."/>
            <person name="Chaudhuri R.R."/>
            <person name="La Ragione R."/>
            <person name="Hildebrand F."/>
            <person name="Pallen M.J."/>
        </authorList>
    </citation>
    <scope>NUCLEOTIDE SEQUENCE</scope>
    <source>
        <strain evidence="2">ChiSxjej1B13-11762</strain>
    </source>
</reference>
<evidence type="ECO:0000259" key="1">
    <source>
        <dbReference type="Pfam" id="PF00149"/>
    </source>
</evidence>
<dbReference type="InterPro" id="IPR051693">
    <property type="entry name" value="UPF0046_metallophosphoest"/>
</dbReference>
<accession>A0A9D1RAB2</accession>
<evidence type="ECO:0000313" key="3">
    <source>
        <dbReference type="Proteomes" id="UP000824263"/>
    </source>
</evidence>